<keyword evidence="4 11" id="KW-0963">Cytoplasm</keyword>
<reference evidence="13 14" key="1">
    <citation type="submission" date="2016-11" db="EMBL/GenBank/DDBJ databases">
        <authorList>
            <person name="Jaros S."/>
            <person name="Januszkiewicz K."/>
            <person name="Wedrychowicz H."/>
        </authorList>
    </citation>
    <scope>NUCLEOTIDE SEQUENCE [LARGE SCALE GENOMIC DNA]</scope>
    <source>
        <strain evidence="13 14">DSM 18772</strain>
    </source>
</reference>
<dbReference type="FunFam" id="3.40.1160.10:FF:000001">
    <property type="entry name" value="Uridylate kinase"/>
    <property type="match status" value="1"/>
</dbReference>
<dbReference type="Pfam" id="PF00696">
    <property type="entry name" value="AA_kinase"/>
    <property type="match status" value="1"/>
</dbReference>
<gene>
    <name evidence="11" type="primary">pyrH</name>
    <name evidence="13" type="ORF">SAMN02745181_1841</name>
</gene>
<dbReference type="InterPro" id="IPR036393">
    <property type="entry name" value="AceGlu_kinase-like_sf"/>
</dbReference>
<dbReference type="PANTHER" id="PTHR42833">
    <property type="entry name" value="URIDYLATE KINASE"/>
    <property type="match status" value="1"/>
</dbReference>
<dbReference type="InterPro" id="IPR001048">
    <property type="entry name" value="Asp/Glu/Uridylate_kinase"/>
</dbReference>
<feature type="binding site" evidence="11">
    <location>
        <position position="77"/>
    </location>
    <ligand>
        <name>UMP</name>
        <dbReference type="ChEBI" id="CHEBI:57865"/>
    </ligand>
</feature>
<keyword evidence="7 11" id="KW-0418">Kinase</keyword>
<comment type="catalytic activity">
    <reaction evidence="10 11">
        <text>UMP + ATP = UDP + ADP</text>
        <dbReference type="Rhea" id="RHEA:24400"/>
        <dbReference type="ChEBI" id="CHEBI:30616"/>
        <dbReference type="ChEBI" id="CHEBI:57865"/>
        <dbReference type="ChEBI" id="CHEBI:58223"/>
        <dbReference type="ChEBI" id="CHEBI:456216"/>
        <dbReference type="EC" id="2.7.4.22"/>
    </reaction>
</comment>
<dbReference type="Gene3D" id="3.40.1160.10">
    <property type="entry name" value="Acetylglutamate kinase-like"/>
    <property type="match status" value="1"/>
</dbReference>
<evidence type="ECO:0000256" key="6">
    <source>
        <dbReference type="ARBA" id="ARBA00022741"/>
    </source>
</evidence>
<comment type="caution">
    <text evidence="11">Lacks conserved residue(s) required for the propagation of feature annotation.</text>
</comment>
<dbReference type="EMBL" id="FQYR01000003">
    <property type="protein sequence ID" value="SHJ34950.1"/>
    <property type="molecule type" value="Genomic_DNA"/>
</dbReference>
<evidence type="ECO:0000256" key="10">
    <source>
        <dbReference type="ARBA" id="ARBA00047767"/>
    </source>
</evidence>
<keyword evidence="14" id="KW-1185">Reference proteome</keyword>
<dbReference type="NCBIfam" id="TIGR02075">
    <property type="entry name" value="pyrH_bact"/>
    <property type="match status" value="1"/>
</dbReference>
<feature type="binding site" evidence="11">
    <location>
        <position position="171"/>
    </location>
    <ligand>
        <name>ATP</name>
        <dbReference type="ChEBI" id="CHEBI:30616"/>
    </ligand>
</feature>
<dbReference type="GO" id="GO:0005524">
    <property type="term" value="F:ATP binding"/>
    <property type="evidence" value="ECO:0007669"/>
    <property type="project" value="UniProtKB-KW"/>
</dbReference>
<proteinExistence type="inferred from homology"/>
<protein>
    <recommendedName>
        <fullName evidence="11">Uridylate kinase</fullName>
        <shortName evidence="11">UK</shortName>
        <ecNumber evidence="11">2.7.4.22</ecNumber>
    </recommendedName>
    <alternativeName>
        <fullName evidence="11">Uridine monophosphate kinase</fullName>
        <shortName evidence="11">UMP kinase</shortName>
        <shortName evidence="11">UMPK</shortName>
    </alternativeName>
</protein>
<dbReference type="InterPro" id="IPR015963">
    <property type="entry name" value="Uridylate_kinase_bac"/>
</dbReference>
<evidence type="ECO:0000256" key="5">
    <source>
        <dbReference type="ARBA" id="ARBA00022679"/>
    </source>
</evidence>
<evidence type="ECO:0000256" key="1">
    <source>
        <dbReference type="ARBA" id="ARBA00004496"/>
    </source>
</evidence>
<dbReference type="GO" id="GO:0006225">
    <property type="term" value="P:UDP biosynthetic process"/>
    <property type="evidence" value="ECO:0007669"/>
    <property type="project" value="TreeGrafter"/>
</dbReference>
<evidence type="ECO:0000256" key="4">
    <source>
        <dbReference type="ARBA" id="ARBA00022490"/>
    </source>
</evidence>
<comment type="subunit">
    <text evidence="11">Homohexamer.</text>
</comment>
<dbReference type="CDD" id="cd04254">
    <property type="entry name" value="AAK_UMPK-PyrH-Ec"/>
    <property type="match status" value="1"/>
</dbReference>
<keyword evidence="9 11" id="KW-0665">Pyrimidine biosynthesis</keyword>
<comment type="function">
    <text evidence="11">Catalyzes the reversible phosphorylation of UMP to UDP.</text>
</comment>
<feature type="binding site" evidence="11">
    <location>
        <position position="174"/>
    </location>
    <ligand>
        <name>ATP</name>
        <dbReference type="ChEBI" id="CHEBI:30616"/>
    </ligand>
</feature>
<dbReference type="STRING" id="1123071.SAMN02745181_1841"/>
<feature type="binding site" evidence="11">
    <location>
        <begin position="14"/>
        <end position="17"/>
    </location>
    <ligand>
        <name>ATP</name>
        <dbReference type="ChEBI" id="CHEBI:30616"/>
    </ligand>
</feature>
<keyword evidence="6 11" id="KW-0547">Nucleotide-binding</keyword>
<comment type="subcellular location">
    <subcellularLocation>
        <location evidence="1 11">Cytoplasm</location>
    </subcellularLocation>
</comment>
<keyword evidence="8 11" id="KW-0067">ATP-binding</keyword>
<evidence type="ECO:0000256" key="8">
    <source>
        <dbReference type="ARBA" id="ARBA00022840"/>
    </source>
</evidence>
<dbReference type="FunCoup" id="A0A1M6IKK1">
    <property type="interactions" value="557"/>
</dbReference>
<dbReference type="EC" id="2.7.4.22" evidence="11"/>
<evidence type="ECO:0000313" key="13">
    <source>
        <dbReference type="EMBL" id="SHJ34950.1"/>
    </source>
</evidence>
<dbReference type="Proteomes" id="UP000184510">
    <property type="component" value="Unassembled WGS sequence"/>
</dbReference>
<feature type="binding site" evidence="11">
    <location>
        <position position="62"/>
    </location>
    <ligand>
        <name>ATP</name>
        <dbReference type="ChEBI" id="CHEBI:30616"/>
    </ligand>
</feature>
<name>A0A1M6IKK1_9BACT</name>
<feature type="binding site" evidence="11">
    <location>
        <position position="58"/>
    </location>
    <ligand>
        <name>ATP</name>
        <dbReference type="ChEBI" id="CHEBI:30616"/>
    </ligand>
</feature>
<comment type="similarity">
    <text evidence="3 11">Belongs to the UMP kinase family.</text>
</comment>
<keyword evidence="5 11" id="KW-0808">Transferase</keyword>
<comment type="activity regulation">
    <text evidence="11">Inhibited by UTP.</text>
</comment>
<dbReference type="UniPathway" id="UPA00159">
    <property type="reaction ID" value="UER00275"/>
</dbReference>
<accession>A0A1M6IKK1</accession>
<feature type="binding site" evidence="11">
    <location>
        <position position="57"/>
    </location>
    <ligand>
        <name>UMP</name>
        <dbReference type="ChEBI" id="CHEBI:57865"/>
    </ligand>
</feature>
<evidence type="ECO:0000256" key="9">
    <source>
        <dbReference type="ARBA" id="ARBA00022975"/>
    </source>
</evidence>
<feature type="binding site" evidence="11">
    <location>
        <begin position="138"/>
        <end position="145"/>
    </location>
    <ligand>
        <name>UMP</name>
        <dbReference type="ChEBI" id="CHEBI:57865"/>
    </ligand>
</feature>
<feature type="domain" description="Aspartate/glutamate/uridylate kinase" evidence="12">
    <location>
        <begin position="9"/>
        <end position="219"/>
    </location>
</feature>
<organism evidence="13 14">
    <name type="scientific">Rubritalea squalenifaciens DSM 18772</name>
    <dbReference type="NCBI Taxonomy" id="1123071"/>
    <lineage>
        <taxon>Bacteria</taxon>
        <taxon>Pseudomonadati</taxon>
        <taxon>Verrucomicrobiota</taxon>
        <taxon>Verrucomicrobiia</taxon>
        <taxon>Verrucomicrobiales</taxon>
        <taxon>Rubritaleaceae</taxon>
        <taxon>Rubritalea</taxon>
    </lineage>
</organism>
<evidence type="ECO:0000313" key="14">
    <source>
        <dbReference type="Proteomes" id="UP000184510"/>
    </source>
</evidence>
<evidence type="ECO:0000256" key="3">
    <source>
        <dbReference type="ARBA" id="ARBA00007614"/>
    </source>
</evidence>
<evidence type="ECO:0000256" key="11">
    <source>
        <dbReference type="HAMAP-Rule" id="MF_01220"/>
    </source>
</evidence>
<dbReference type="PANTHER" id="PTHR42833:SF4">
    <property type="entry name" value="URIDYLATE KINASE PUMPKIN, CHLOROPLASTIC"/>
    <property type="match status" value="1"/>
</dbReference>
<evidence type="ECO:0000256" key="2">
    <source>
        <dbReference type="ARBA" id="ARBA00004791"/>
    </source>
</evidence>
<sequence length="246" mass="26339">MSKTDRSFKRVVLKLSGEALRESGSQDNISPEIVERIACEIKAAHSTGMEIAIVVGGGNFWRGASASARGMDRATADYVGMLATVMNALAVQSALEAEGVPCIVQSAIEMKNVAEPFIRRKASRQLKEGRVVVFAAGTGSPFFSTDTTAALRASEMGADAILKATMVDGVYDADPKKNPEAKRFNKVSFQTCIVEQLKVMDSTAFTLCMDNDIPIIVFDLNVHGNITKAIVGQDIGTIVSKDSDEV</sequence>
<evidence type="ECO:0000256" key="7">
    <source>
        <dbReference type="ARBA" id="ARBA00022777"/>
    </source>
</evidence>
<dbReference type="GO" id="GO:0033862">
    <property type="term" value="F:UMP kinase activity"/>
    <property type="evidence" value="ECO:0007669"/>
    <property type="project" value="UniProtKB-EC"/>
</dbReference>
<dbReference type="InterPro" id="IPR011817">
    <property type="entry name" value="Uridylate_kinase"/>
</dbReference>
<evidence type="ECO:0000259" key="12">
    <source>
        <dbReference type="Pfam" id="PF00696"/>
    </source>
</evidence>
<comment type="pathway">
    <text evidence="2 11">Pyrimidine metabolism; CTP biosynthesis via de novo pathway; UDP from UMP (UMPK route): step 1/1.</text>
</comment>
<dbReference type="OrthoDB" id="9807458at2"/>
<feature type="binding site" evidence="11">
    <location>
        <position position="165"/>
    </location>
    <ligand>
        <name>ATP</name>
        <dbReference type="ChEBI" id="CHEBI:30616"/>
    </ligand>
</feature>
<dbReference type="HAMAP" id="MF_01220_B">
    <property type="entry name" value="PyrH_B"/>
    <property type="match status" value="1"/>
</dbReference>
<dbReference type="PIRSF" id="PIRSF005650">
    <property type="entry name" value="Uridylate_kin"/>
    <property type="match status" value="1"/>
</dbReference>
<dbReference type="AlphaFoldDB" id="A0A1M6IKK1"/>
<dbReference type="GO" id="GO:0044210">
    <property type="term" value="P:'de novo' CTP biosynthetic process"/>
    <property type="evidence" value="ECO:0007669"/>
    <property type="project" value="UniProtKB-UniRule"/>
</dbReference>
<dbReference type="InParanoid" id="A0A1M6IKK1"/>
<dbReference type="RefSeq" id="WP_143183426.1">
    <property type="nucleotide sequence ID" value="NZ_FQYR01000003.1"/>
</dbReference>
<dbReference type="SUPFAM" id="SSF53633">
    <property type="entry name" value="Carbamate kinase-like"/>
    <property type="match status" value="1"/>
</dbReference>
<dbReference type="GO" id="GO:0005737">
    <property type="term" value="C:cytoplasm"/>
    <property type="evidence" value="ECO:0007669"/>
    <property type="project" value="UniProtKB-SubCell"/>
</dbReference>